<evidence type="ECO:0000313" key="2">
    <source>
        <dbReference type="EMBL" id="NBG67342.1"/>
    </source>
</evidence>
<dbReference type="SUPFAM" id="SSF54909">
    <property type="entry name" value="Dimeric alpha+beta barrel"/>
    <property type="match status" value="1"/>
</dbReference>
<dbReference type="RefSeq" id="WP_160634291.1">
    <property type="nucleotide sequence ID" value="NZ_WWNE01000018.1"/>
</dbReference>
<dbReference type="Gene3D" id="3.30.70.1060">
    <property type="entry name" value="Dimeric alpha+beta barrel"/>
    <property type="match status" value="1"/>
</dbReference>
<gene>
    <name evidence="2" type="ORF">GQN54_14535</name>
</gene>
<comment type="caution">
    <text evidence="2">The sequence shown here is derived from an EMBL/GenBank/DDBJ whole genome shotgun (WGS) entry which is preliminary data.</text>
</comment>
<organism evidence="2 3">
    <name type="scientific">Acidiluteibacter ferrifornacis</name>
    <dbReference type="NCBI Taxonomy" id="2692424"/>
    <lineage>
        <taxon>Bacteria</taxon>
        <taxon>Pseudomonadati</taxon>
        <taxon>Bacteroidota</taxon>
        <taxon>Flavobacteriia</taxon>
        <taxon>Flavobacteriales</taxon>
        <taxon>Cryomorphaceae</taxon>
        <taxon>Acidiluteibacter</taxon>
    </lineage>
</organism>
<protein>
    <recommendedName>
        <fullName evidence="4">YCII-related domain-containing protein</fullName>
    </recommendedName>
</protein>
<proteinExistence type="predicted"/>
<evidence type="ECO:0008006" key="4">
    <source>
        <dbReference type="Google" id="ProtNLM"/>
    </source>
</evidence>
<name>A0A6N9NNB5_9FLAO</name>
<evidence type="ECO:0000256" key="1">
    <source>
        <dbReference type="SAM" id="SignalP"/>
    </source>
</evidence>
<dbReference type="Proteomes" id="UP000470771">
    <property type="component" value="Unassembled WGS sequence"/>
</dbReference>
<feature type="signal peptide" evidence="1">
    <location>
        <begin position="1"/>
        <end position="19"/>
    </location>
</feature>
<sequence>MYKVLNLFAFLFLTLYAHSQTAASTYDSTLAKKLGADDYGMKMYVLVILKTGDSTIEDQSTRSKLFEGHLKNIGRLVEEEKMIIAGPFAKNPNDFRGLFLFNLSDEKEVLTLLETDPAITAKLLKPELYPWYGSAAIPMYLDFHEKIEKKSP</sequence>
<dbReference type="AlphaFoldDB" id="A0A6N9NNB5"/>
<keyword evidence="3" id="KW-1185">Reference proteome</keyword>
<dbReference type="InterPro" id="IPR011008">
    <property type="entry name" value="Dimeric_a/b-barrel"/>
</dbReference>
<feature type="chain" id="PRO_5027000099" description="YCII-related domain-containing protein" evidence="1">
    <location>
        <begin position="20"/>
        <end position="152"/>
    </location>
</feature>
<reference evidence="2 3" key="1">
    <citation type="submission" date="2019-12" db="EMBL/GenBank/DDBJ databases">
        <authorList>
            <person name="Zhao J."/>
        </authorList>
    </citation>
    <scope>NUCLEOTIDE SEQUENCE [LARGE SCALE GENOMIC DNA]</scope>
    <source>
        <strain evidence="2 3">S-15</strain>
    </source>
</reference>
<keyword evidence="1" id="KW-0732">Signal</keyword>
<evidence type="ECO:0000313" key="3">
    <source>
        <dbReference type="Proteomes" id="UP000470771"/>
    </source>
</evidence>
<accession>A0A6N9NNB5</accession>
<dbReference type="EMBL" id="WWNE01000018">
    <property type="protein sequence ID" value="NBG67342.1"/>
    <property type="molecule type" value="Genomic_DNA"/>
</dbReference>